<evidence type="ECO:0000313" key="4">
    <source>
        <dbReference type="Proteomes" id="UP000091956"/>
    </source>
</evidence>
<dbReference type="RefSeq" id="XP_018129488.1">
    <property type="nucleotide sequence ID" value="XM_018275867.2"/>
</dbReference>
<dbReference type="GO" id="GO:0016192">
    <property type="term" value="P:vesicle-mediated transport"/>
    <property type="evidence" value="ECO:0007669"/>
    <property type="project" value="TreeGrafter"/>
</dbReference>
<name>A0A1B8GIW7_9PEZI</name>
<protein>
    <submittedName>
        <fullName evidence="3">Uncharacterized protein</fullName>
    </submittedName>
</protein>
<dbReference type="Proteomes" id="UP000091956">
    <property type="component" value="Unassembled WGS sequence"/>
</dbReference>
<feature type="compositionally biased region" description="Polar residues" evidence="1">
    <location>
        <begin position="135"/>
        <end position="148"/>
    </location>
</feature>
<organism evidence="3 4">
    <name type="scientific">Pseudogymnoascus verrucosus</name>
    <dbReference type="NCBI Taxonomy" id="342668"/>
    <lineage>
        <taxon>Eukaryota</taxon>
        <taxon>Fungi</taxon>
        <taxon>Dikarya</taxon>
        <taxon>Ascomycota</taxon>
        <taxon>Pezizomycotina</taxon>
        <taxon>Leotiomycetes</taxon>
        <taxon>Thelebolales</taxon>
        <taxon>Thelebolaceae</taxon>
        <taxon>Pseudogymnoascus</taxon>
    </lineage>
</organism>
<reference evidence="3 4" key="1">
    <citation type="submission" date="2016-03" db="EMBL/GenBank/DDBJ databases">
        <title>Comparative genomics of Pseudogymnoascus destructans, the fungus causing white-nose syndrome of bats.</title>
        <authorList>
            <person name="Palmer J.M."/>
            <person name="Drees K.P."/>
            <person name="Foster J.T."/>
            <person name="Lindner D.L."/>
        </authorList>
    </citation>
    <scope>NUCLEOTIDE SEQUENCE [LARGE SCALE GENOMIC DNA]</scope>
    <source>
        <strain evidence="3 4">UAMH 10579</strain>
    </source>
</reference>
<dbReference type="EMBL" id="KV460233">
    <property type="protein sequence ID" value="OBT95755.1"/>
    <property type="molecule type" value="Genomic_DNA"/>
</dbReference>
<dbReference type="GeneID" id="28839805"/>
<keyword evidence="2" id="KW-1133">Transmembrane helix</keyword>
<dbReference type="InterPro" id="IPR020999">
    <property type="entry name" value="Chitin_synth_reg_RCR"/>
</dbReference>
<dbReference type="AlphaFoldDB" id="A0A1B8GIW7"/>
<keyword evidence="2" id="KW-0472">Membrane</keyword>
<feature type="compositionally biased region" description="Low complexity" evidence="1">
    <location>
        <begin position="85"/>
        <end position="98"/>
    </location>
</feature>
<feature type="transmembrane region" description="Helical" evidence="2">
    <location>
        <begin position="36"/>
        <end position="56"/>
    </location>
</feature>
<dbReference type="PANTHER" id="PTHR28187:SF1">
    <property type="entry name" value="PROTEIN RCR1-RELATED"/>
    <property type="match status" value="1"/>
</dbReference>
<proteinExistence type="predicted"/>
<feature type="compositionally biased region" description="Low complexity" evidence="1">
    <location>
        <begin position="113"/>
        <end position="132"/>
    </location>
</feature>
<evidence type="ECO:0000256" key="1">
    <source>
        <dbReference type="SAM" id="MobiDB-lite"/>
    </source>
</evidence>
<keyword evidence="4" id="KW-1185">Reference proteome</keyword>
<accession>A0A1B8GIW7</accession>
<reference evidence="4" key="2">
    <citation type="journal article" date="2018" name="Nat. Commun.">
        <title>Extreme sensitivity to ultraviolet light in the fungal pathogen causing white-nose syndrome of bats.</title>
        <authorList>
            <person name="Palmer J.M."/>
            <person name="Drees K.P."/>
            <person name="Foster J.T."/>
            <person name="Lindner D.L."/>
        </authorList>
    </citation>
    <scope>NUCLEOTIDE SEQUENCE [LARGE SCALE GENOMIC DNA]</scope>
    <source>
        <strain evidence="4">UAMH 10579</strain>
    </source>
</reference>
<keyword evidence="2" id="KW-0812">Transmembrane</keyword>
<dbReference type="OrthoDB" id="3556830at2759"/>
<evidence type="ECO:0000313" key="3">
    <source>
        <dbReference type="EMBL" id="OBT95755.1"/>
    </source>
</evidence>
<evidence type="ECO:0000256" key="2">
    <source>
        <dbReference type="SAM" id="Phobius"/>
    </source>
</evidence>
<dbReference type="PANTHER" id="PTHR28187">
    <property type="entry name" value="PROTEIN RCR1-RELATED"/>
    <property type="match status" value="1"/>
</dbReference>
<sequence>MAPAISPALLDSVLDKRQYYGYGYNNDSNWNRWGRWVALVVIVGFFLVLAFACSCVNSRRRRRQGLAPRYGTGWLAGKQNGGQQHYQNNYYQGQQSGYNYGGGAAPAPPYSPPQQQYGQQQQYGGNTDYYGGQQSGIELQQPQSSYNPQIGREQTYEPPTGPPPGKQGDGIIR</sequence>
<dbReference type="Pfam" id="PF12273">
    <property type="entry name" value="RCR"/>
    <property type="match status" value="1"/>
</dbReference>
<gene>
    <name evidence="3" type="ORF">VE01_06419</name>
</gene>
<feature type="region of interest" description="Disordered" evidence="1">
    <location>
        <begin position="85"/>
        <end position="173"/>
    </location>
</feature>